<keyword evidence="1" id="KW-1133">Transmembrane helix</keyword>
<keyword evidence="1" id="KW-0812">Transmembrane</keyword>
<accession>V6S2F6</accession>
<organism evidence="3 4">
    <name type="scientific">Flavobacterium cauense R2A-7</name>
    <dbReference type="NCBI Taxonomy" id="1341154"/>
    <lineage>
        <taxon>Bacteria</taxon>
        <taxon>Pseudomonadati</taxon>
        <taxon>Bacteroidota</taxon>
        <taxon>Flavobacteriia</taxon>
        <taxon>Flavobacteriales</taxon>
        <taxon>Flavobacteriaceae</taxon>
        <taxon>Flavobacterium</taxon>
    </lineage>
</organism>
<feature type="transmembrane region" description="Helical" evidence="1">
    <location>
        <begin position="149"/>
        <end position="170"/>
    </location>
</feature>
<feature type="transmembrane region" description="Helical" evidence="1">
    <location>
        <begin position="104"/>
        <end position="122"/>
    </location>
</feature>
<dbReference type="Pfam" id="PF04982">
    <property type="entry name" value="TM_HPP"/>
    <property type="match status" value="1"/>
</dbReference>
<feature type="transmembrane region" description="Helical" evidence="1">
    <location>
        <begin position="55"/>
        <end position="73"/>
    </location>
</feature>
<evidence type="ECO:0000313" key="4">
    <source>
        <dbReference type="Proteomes" id="UP000319848"/>
    </source>
</evidence>
<dbReference type="RefSeq" id="WP_023570057.1">
    <property type="nucleotide sequence ID" value="NZ_AVBI01000012.1"/>
</dbReference>
<dbReference type="EMBL" id="VLKQ01000011">
    <property type="protein sequence ID" value="TWI10206.1"/>
    <property type="molecule type" value="Genomic_DNA"/>
</dbReference>
<gene>
    <name evidence="3" type="ORF">IP98_02425</name>
</gene>
<dbReference type="PANTHER" id="PTHR33741:SF5">
    <property type="entry name" value="TRANSMEMBRANE PROTEIN DDB_G0269096-RELATED"/>
    <property type="match status" value="1"/>
</dbReference>
<keyword evidence="1" id="KW-0472">Membrane</keyword>
<keyword evidence="4" id="KW-1185">Reference proteome</keyword>
<comment type="caution">
    <text evidence="3">The sequence shown here is derived from an EMBL/GenBank/DDBJ whole genome shotgun (WGS) entry which is preliminary data.</text>
</comment>
<dbReference type="InterPro" id="IPR007065">
    <property type="entry name" value="HPP"/>
</dbReference>
<dbReference type="AlphaFoldDB" id="V6S2F6"/>
<feature type="domain" description="HPP transmembrane region" evidence="2">
    <location>
        <begin position="23"/>
        <end position="180"/>
    </location>
</feature>
<reference evidence="3 4" key="1">
    <citation type="journal article" date="2015" name="Stand. Genomic Sci.">
        <title>Genomic Encyclopedia of Bacterial and Archaeal Type Strains, Phase III: the genomes of soil and plant-associated and newly described type strains.</title>
        <authorList>
            <person name="Whitman W.B."/>
            <person name="Woyke T."/>
            <person name="Klenk H.P."/>
            <person name="Zhou Y."/>
            <person name="Lilburn T.G."/>
            <person name="Beck B.J."/>
            <person name="De Vos P."/>
            <person name="Vandamme P."/>
            <person name="Eisen J.A."/>
            <person name="Garrity G."/>
            <person name="Hugenholtz P."/>
            <person name="Kyrpides N.C."/>
        </authorList>
    </citation>
    <scope>NUCLEOTIDE SEQUENCE [LARGE SCALE GENOMIC DNA]</scope>
    <source>
        <strain evidence="3 4">CGMCC 1.7270</strain>
    </source>
</reference>
<evidence type="ECO:0000259" key="2">
    <source>
        <dbReference type="Pfam" id="PF04982"/>
    </source>
</evidence>
<feature type="transmembrane region" description="Helical" evidence="1">
    <location>
        <begin position="29"/>
        <end position="49"/>
    </location>
</feature>
<dbReference type="Proteomes" id="UP000319848">
    <property type="component" value="Unassembled WGS sequence"/>
</dbReference>
<protein>
    <submittedName>
        <fullName evidence="3">HPP family protein</fullName>
    </submittedName>
</protein>
<dbReference type="OrthoDB" id="9811720at2"/>
<evidence type="ECO:0000313" key="3">
    <source>
        <dbReference type="EMBL" id="TWI10206.1"/>
    </source>
</evidence>
<proteinExistence type="predicted"/>
<evidence type="ECO:0000256" key="1">
    <source>
        <dbReference type="SAM" id="Phobius"/>
    </source>
</evidence>
<dbReference type="PANTHER" id="PTHR33741">
    <property type="entry name" value="TRANSMEMBRANE PROTEIN DDB_G0269096-RELATED"/>
    <property type="match status" value="1"/>
</dbReference>
<dbReference type="STRING" id="1341154.FCR2A7T_08900"/>
<sequence>MPTHKIKRNYRKAKYVLYKETLVDFKEHFWAFVGAFVGMGIIAYFQYNMFPKEDFVFLIGSFGASCVLVYGVIQSPLAQPRNLIGGHVISAIVGVTAAKLFPEMLWLASAVAVAGAIVFMQITKTLHPPGGATALIAVTGSPAILKLGYWYVISPVLSGALLLLVIALIVNNMTVNRQYPTNKKFTKLKKGIVSRINNK</sequence>
<dbReference type="InterPro" id="IPR058581">
    <property type="entry name" value="TM_HPP"/>
</dbReference>
<name>V6S2F6_9FLAO</name>